<dbReference type="EMBL" id="GGEC01063681">
    <property type="protein sequence ID" value="MBX44165.1"/>
    <property type="molecule type" value="Transcribed_RNA"/>
</dbReference>
<feature type="chain" id="PRO_5015169767" evidence="1">
    <location>
        <begin position="28"/>
        <end position="49"/>
    </location>
</feature>
<organism evidence="2">
    <name type="scientific">Rhizophora mucronata</name>
    <name type="common">Asiatic mangrove</name>
    <dbReference type="NCBI Taxonomy" id="61149"/>
    <lineage>
        <taxon>Eukaryota</taxon>
        <taxon>Viridiplantae</taxon>
        <taxon>Streptophyta</taxon>
        <taxon>Embryophyta</taxon>
        <taxon>Tracheophyta</taxon>
        <taxon>Spermatophyta</taxon>
        <taxon>Magnoliopsida</taxon>
        <taxon>eudicotyledons</taxon>
        <taxon>Gunneridae</taxon>
        <taxon>Pentapetalae</taxon>
        <taxon>rosids</taxon>
        <taxon>fabids</taxon>
        <taxon>Malpighiales</taxon>
        <taxon>Rhizophoraceae</taxon>
        <taxon>Rhizophora</taxon>
    </lineage>
</organism>
<feature type="signal peptide" evidence="1">
    <location>
        <begin position="1"/>
        <end position="27"/>
    </location>
</feature>
<reference evidence="2" key="1">
    <citation type="submission" date="2018-02" db="EMBL/GenBank/DDBJ databases">
        <title>Rhizophora mucronata_Transcriptome.</title>
        <authorList>
            <person name="Meera S.P."/>
            <person name="Sreeshan A."/>
            <person name="Augustine A."/>
        </authorList>
    </citation>
    <scope>NUCLEOTIDE SEQUENCE</scope>
    <source>
        <tissue evidence="2">Leaf</tissue>
    </source>
</reference>
<accession>A0A2P2NP02</accession>
<proteinExistence type="predicted"/>
<evidence type="ECO:0000313" key="2">
    <source>
        <dbReference type="EMBL" id="MBX44165.1"/>
    </source>
</evidence>
<sequence length="49" mass="5429">MGGYCLLGNRLLLVTMALLEMLSHVLPNQEILGKLCSILILSKQLMETL</sequence>
<evidence type="ECO:0000256" key="1">
    <source>
        <dbReference type="SAM" id="SignalP"/>
    </source>
</evidence>
<dbReference type="AlphaFoldDB" id="A0A2P2NP02"/>
<protein>
    <submittedName>
        <fullName evidence="2">Uncharacterized protein</fullName>
    </submittedName>
</protein>
<name>A0A2P2NP02_RHIMU</name>
<keyword evidence="1" id="KW-0732">Signal</keyword>